<dbReference type="Proteomes" id="UP001057452">
    <property type="component" value="Chromosome 7"/>
</dbReference>
<proteinExistence type="predicted"/>
<gene>
    <name evidence="1" type="ORF">KUCAC02_012198</name>
</gene>
<evidence type="ECO:0000313" key="2">
    <source>
        <dbReference type="Proteomes" id="UP001057452"/>
    </source>
</evidence>
<evidence type="ECO:0000313" key="1">
    <source>
        <dbReference type="EMBL" id="KAI4823620.1"/>
    </source>
</evidence>
<keyword evidence="2" id="KW-1185">Reference proteome</keyword>
<organism evidence="1 2">
    <name type="scientific">Chaenocephalus aceratus</name>
    <name type="common">Blackfin icefish</name>
    <name type="synonym">Chaenichthys aceratus</name>
    <dbReference type="NCBI Taxonomy" id="36190"/>
    <lineage>
        <taxon>Eukaryota</taxon>
        <taxon>Metazoa</taxon>
        <taxon>Chordata</taxon>
        <taxon>Craniata</taxon>
        <taxon>Vertebrata</taxon>
        <taxon>Euteleostomi</taxon>
        <taxon>Actinopterygii</taxon>
        <taxon>Neopterygii</taxon>
        <taxon>Teleostei</taxon>
        <taxon>Neoteleostei</taxon>
        <taxon>Acanthomorphata</taxon>
        <taxon>Eupercaria</taxon>
        <taxon>Perciformes</taxon>
        <taxon>Notothenioidei</taxon>
        <taxon>Channichthyidae</taxon>
        <taxon>Chaenocephalus</taxon>
    </lineage>
</organism>
<comment type="caution">
    <text evidence="1">The sequence shown here is derived from an EMBL/GenBank/DDBJ whole genome shotgun (WGS) entry which is preliminary data.</text>
</comment>
<protein>
    <submittedName>
        <fullName evidence="1">Uncharacterized protein</fullName>
    </submittedName>
</protein>
<reference evidence="1" key="1">
    <citation type="submission" date="2022-05" db="EMBL/GenBank/DDBJ databases">
        <title>Chromosome-level genome of Chaenocephalus aceratus.</title>
        <authorList>
            <person name="Park H."/>
        </authorList>
    </citation>
    <scope>NUCLEOTIDE SEQUENCE</scope>
    <source>
        <strain evidence="1">KU_202001</strain>
    </source>
</reference>
<dbReference type="EMBL" id="CM043791">
    <property type="protein sequence ID" value="KAI4823620.1"/>
    <property type="molecule type" value="Genomic_DNA"/>
</dbReference>
<sequence>MIGALRAICPVLFPLVGMTKQTPGELEHGENKTAALTCPAQLKAALARSLATMRTDFALVLTAALLVDTFGRNNGEQASKGPCQPGFSQSFYSVLISRDVLQGHGTLKGNYSIFICRFGNY</sequence>
<accession>A0ACB9XAS5</accession>
<name>A0ACB9XAS5_CHAAC</name>